<sequence length="147" mass="15872">MAQSPYLVEDRGVLKLNASVGGTRRDLVLSDRARTLLVDDLDYGKADIVPFAVAKALVLAGGASVPEGEDARDAAWGLAGAEGGRKATAEDRYRTAEYLRAVDIDERAVETLREHVRESGLSEFLTADEIRSKANRVGDLSDIARDL</sequence>
<dbReference type="AlphaFoldDB" id="A0ABD5ZSM3"/>
<organism evidence="1 2">
    <name type="scientific">Halosegnis marinus</name>
    <dbReference type="NCBI Taxonomy" id="3034023"/>
    <lineage>
        <taxon>Archaea</taxon>
        <taxon>Methanobacteriati</taxon>
        <taxon>Methanobacteriota</taxon>
        <taxon>Stenosarchaea group</taxon>
        <taxon>Halobacteria</taxon>
        <taxon>Halobacteriales</taxon>
        <taxon>Natronomonadaceae</taxon>
        <taxon>Halosegnis</taxon>
    </lineage>
</organism>
<reference evidence="1 2" key="1">
    <citation type="journal article" date="2019" name="Int. J. Syst. Evol. Microbiol.">
        <title>The Global Catalogue of Microorganisms (GCM) 10K type strain sequencing project: providing services to taxonomists for standard genome sequencing and annotation.</title>
        <authorList>
            <consortium name="The Broad Institute Genomics Platform"/>
            <consortium name="The Broad Institute Genome Sequencing Center for Infectious Disease"/>
            <person name="Wu L."/>
            <person name="Ma J."/>
        </authorList>
    </citation>
    <scope>NUCLEOTIDE SEQUENCE [LARGE SCALE GENOMIC DNA]</scope>
    <source>
        <strain evidence="1 2">DT85</strain>
    </source>
</reference>
<dbReference type="RefSeq" id="WP_276234589.1">
    <property type="nucleotide sequence ID" value="NZ_CP119802.1"/>
</dbReference>
<protein>
    <submittedName>
        <fullName evidence="1">Uncharacterized protein</fullName>
    </submittedName>
</protein>
<comment type="caution">
    <text evidence="1">The sequence shown here is derived from an EMBL/GenBank/DDBJ whole genome shotgun (WGS) entry which is preliminary data.</text>
</comment>
<gene>
    <name evidence="1" type="ORF">ACFQJ4_14030</name>
</gene>
<name>A0ABD5ZSM3_9EURY</name>
<evidence type="ECO:0000313" key="1">
    <source>
        <dbReference type="EMBL" id="MFC7236432.1"/>
    </source>
</evidence>
<keyword evidence="2" id="KW-1185">Reference proteome</keyword>
<proteinExistence type="predicted"/>
<dbReference type="GeneID" id="79268151"/>
<accession>A0ABD5ZSM3</accession>
<dbReference type="Proteomes" id="UP001596398">
    <property type="component" value="Unassembled WGS sequence"/>
</dbReference>
<dbReference type="EMBL" id="JBHTAP010000001">
    <property type="protein sequence ID" value="MFC7236432.1"/>
    <property type="molecule type" value="Genomic_DNA"/>
</dbReference>
<evidence type="ECO:0000313" key="2">
    <source>
        <dbReference type="Proteomes" id="UP001596398"/>
    </source>
</evidence>